<dbReference type="InterPro" id="IPR036322">
    <property type="entry name" value="WD40_repeat_dom_sf"/>
</dbReference>
<accession>A0A851G1S4</accession>
<keyword evidence="4 6" id="KW-0853">WD repeat</keyword>
<dbReference type="OrthoDB" id="9890280at2759"/>
<evidence type="ECO:0000313" key="7">
    <source>
        <dbReference type="EMBL" id="NWI97617.1"/>
    </source>
</evidence>
<dbReference type="PANTHER" id="PTHR14773">
    <property type="entry name" value="WD REPEAT-CONTAINING PROTEIN 76"/>
    <property type="match status" value="1"/>
</dbReference>
<evidence type="ECO:0000256" key="6">
    <source>
        <dbReference type="RuleBase" id="RU365004"/>
    </source>
</evidence>
<dbReference type="PANTHER" id="PTHR14773:SF0">
    <property type="entry name" value="WD REPEAT-CONTAINING PROTEIN 76"/>
    <property type="match status" value="1"/>
</dbReference>
<dbReference type="FunFam" id="2.130.10.10:FF:000180">
    <property type="entry name" value="WD repeat-containing protein 76"/>
    <property type="match status" value="1"/>
</dbReference>
<dbReference type="GO" id="GO:0005634">
    <property type="term" value="C:nucleus"/>
    <property type="evidence" value="ECO:0007669"/>
    <property type="project" value="TreeGrafter"/>
</dbReference>
<evidence type="ECO:0000256" key="5">
    <source>
        <dbReference type="ARBA" id="ARBA00022737"/>
    </source>
</evidence>
<reference evidence="7" key="1">
    <citation type="submission" date="2019-10" db="EMBL/GenBank/DDBJ databases">
        <title>Bird 10,000 Genomes (B10K) Project - Family phase.</title>
        <authorList>
            <person name="Zhang G."/>
        </authorList>
    </citation>
    <scope>NUCLEOTIDE SEQUENCE</scope>
    <source>
        <strain evidence="7">B10K-DU-002-53</strain>
        <tissue evidence="7">Muscle</tissue>
    </source>
</reference>
<comment type="caution">
    <text evidence="7">The sequence shown here is derived from an EMBL/GenBank/DDBJ whole genome shotgun (WGS) entry which is preliminary data.</text>
</comment>
<dbReference type="Proteomes" id="UP000633448">
    <property type="component" value="Unassembled WGS sequence"/>
</dbReference>
<protein>
    <recommendedName>
        <fullName evidence="3 6">WD repeat-containing protein 76</fullName>
    </recommendedName>
</protein>
<comment type="similarity">
    <text evidence="2 6">Belongs to the WD repeat DDB2/WDR76 family.</text>
</comment>
<dbReference type="EMBL" id="WEKX01028692">
    <property type="protein sequence ID" value="NWI97617.1"/>
    <property type="molecule type" value="Genomic_DNA"/>
</dbReference>
<dbReference type="InterPro" id="IPR015943">
    <property type="entry name" value="WD40/YVTN_repeat-like_dom_sf"/>
</dbReference>
<sequence>DGHSALSAYERKRLKNITENAKFFAALNLHEVSARLNQIATQGQSHGTKRPKPKKVEEATVLRRRSMRLLRVEPSGMPLPETPAQPGAEQYPQVPDGPVPMVPEDQAEDSKRTEALLGTWMRISELKAEAADRSTPDTERYRESLSRMVLSPGNIRKVVKSRVCSIAIHPSQSTILVAAGDKWGHVGLWNVSCGSEEGAHVFTPHNLSVNCMHFSPCNPAHLLSLSHDTLRCADVTRAVFDEICRSEENFSSFDFLEENACTALVGHWDGDVAVVDRRTPGVSPELSADIGFRRTRTVHVHPMNKQYFLAAGLMDVGIFDVRYLKAKGNKPVSSLPGHTKSLASAYFSPITGSRVVTVCADDKLRVLRGCLCSRVYDTTSLSSTPKVLSSVRAVWDPRQERCFVVGSMAQPRQINLFQDTGELLHSFYSPDSLTSVCSINVLHPTRSILVGGNSSGRLHVF</sequence>
<dbReference type="Gene3D" id="2.130.10.10">
    <property type="entry name" value="YVTN repeat-like/Quinoprotein amine dehydrogenase"/>
    <property type="match status" value="1"/>
</dbReference>
<gene>
    <name evidence="7" type="primary">Wdr76</name>
    <name evidence="7" type="ORF">PITSOR_R12455</name>
</gene>
<dbReference type="SMART" id="SM00320">
    <property type="entry name" value="WD40"/>
    <property type="match status" value="3"/>
</dbReference>
<proteinExistence type="inferred from homology"/>
<evidence type="ECO:0000256" key="3">
    <source>
        <dbReference type="ARBA" id="ARBA00021234"/>
    </source>
</evidence>
<evidence type="ECO:0000256" key="2">
    <source>
        <dbReference type="ARBA" id="ARBA00005434"/>
    </source>
</evidence>
<keyword evidence="5" id="KW-0677">Repeat</keyword>
<name>A0A851G1S4_PITSO</name>
<feature type="non-terminal residue" evidence="7">
    <location>
        <position position="461"/>
    </location>
</feature>
<organism evidence="7 8">
    <name type="scientific">Pitta sordida</name>
    <name type="common">Hooded pitta</name>
    <dbReference type="NCBI Taxonomy" id="9163"/>
    <lineage>
        <taxon>Eukaryota</taxon>
        <taxon>Metazoa</taxon>
        <taxon>Chordata</taxon>
        <taxon>Craniata</taxon>
        <taxon>Vertebrata</taxon>
        <taxon>Euteleostomi</taxon>
        <taxon>Archelosauria</taxon>
        <taxon>Archosauria</taxon>
        <taxon>Dinosauria</taxon>
        <taxon>Saurischia</taxon>
        <taxon>Theropoda</taxon>
        <taxon>Coelurosauria</taxon>
        <taxon>Aves</taxon>
        <taxon>Neognathae</taxon>
        <taxon>Neoaves</taxon>
        <taxon>Telluraves</taxon>
        <taxon>Australaves</taxon>
        <taxon>Passeriformes</taxon>
        <taxon>Pittidae</taxon>
        <taxon>Pitta</taxon>
    </lineage>
</organism>
<dbReference type="InterPro" id="IPR050853">
    <property type="entry name" value="WD_repeat_DNA-damage-binding"/>
</dbReference>
<dbReference type="SUPFAM" id="SSF50978">
    <property type="entry name" value="WD40 repeat-like"/>
    <property type="match status" value="1"/>
</dbReference>
<dbReference type="AlphaFoldDB" id="A0A851G1S4"/>
<dbReference type="InterPro" id="IPR001680">
    <property type="entry name" value="WD40_rpt"/>
</dbReference>
<comment type="subunit">
    <text evidence="6">Interacts with CUL4A and/or CUL4B.</text>
</comment>
<evidence type="ECO:0000256" key="1">
    <source>
        <dbReference type="ARBA" id="ARBA00002530"/>
    </source>
</evidence>
<feature type="non-terminal residue" evidence="7">
    <location>
        <position position="1"/>
    </location>
</feature>
<dbReference type="GO" id="GO:2000001">
    <property type="term" value="P:regulation of DNA damage checkpoint"/>
    <property type="evidence" value="ECO:0007669"/>
    <property type="project" value="TreeGrafter"/>
</dbReference>
<keyword evidence="8" id="KW-1185">Reference proteome</keyword>
<evidence type="ECO:0000313" key="8">
    <source>
        <dbReference type="Proteomes" id="UP000633448"/>
    </source>
</evidence>
<comment type="function">
    <text evidence="1 6">Specifically binds 5-hydroxymethylcytosine (5hmC), suggesting that it acts as a specific reader of 5hmC.</text>
</comment>
<dbReference type="GO" id="GO:0003677">
    <property type="term" value="F:DNA binding"/>
    <property type="evidence" value="ECO:0007669"/>
    <property type="project" value="TreeGrafter"/>
</dbReference>
<evidence type="ECO:0000256" key="4">
    <source>
        <dbReference type="ARBA" id="ARBA00022574"/>
    </source>
</evidence>